<sequence length="125" mass="14026">MKSRYNPSRKKVGAQFYLVCSICTEIYDDWSGHIDPHLRGFNPLGNERSQARNEETGCASKLSGISEPRRDSAVPCSVAKHPLLTDKKIMIILFSAQIAGTQSFDDGQVWSKKEWQSPFTHHSGD</sequence>
<reference evidence="1 2" key="1">
    <citation type="journal article" date="2021" name="Elife">
        <title>Chloroplast acquisition without the gene transfer in kleptoplastic sea slugs, Plakobranchus ocellatus.</title>
        <authorList>
            <person name="Maeda T."/>
            <person name="Takahashi S."/>
            <person name="Yoshida T."/>
            <person name="Shimamura S."/>
            <person name="Takaki Y."/>
            <person name="Nagai Y."/>
            <person name="Toyoda A."/>
            <person name="Suzuki Y."/>
            <person name="Arimoto A."/>
            <person name="Ishii H."/>
            <person name="Satoh N."/>
            <person name="Nishiyama T."/>
            <person name="Hasebe M."/>
            <person name="Maruyama T."/>
            <person name="Minagawa J."/>
            <person name="Obokata J."/>
            <person name="Shigenobu S."/>
        </authorList>
    </citation>
    <scope>NUCLEOTIDE SEQUENCE [LARGE SCALE GENOMIC DNA]</scope>
</reference>
<keyword evidence="2" id="KW-1185">Reference proteome</keyword>
<organism evidence="1 2">
    <name type="scientific">Elysia marginata</name>
    <dbReference type="NCBI Taxonomy" id="1093978"/>
    <lineage>
        <taxon>Eukaryota</taxon>
        <taxon>Metazoa</taxon>
        <taxon>Spiralia</taxon>
        <taxon>Lophotrochozoa</taxon>
        <taxon>Mollusca</taxon>
        <taxon>Gastropoda</taxon>
        <taxon>Heterobranchia</taxon>
        <taxon>Euthyneura</taxon>
        <taxon>Panpulmonata</taxon>
        <taxon>Sacoglossa</taxon>
        <taxon>Placobranchoidea</taxon>
        <taxon>Plakobranchidae</taxon>
        <taxon>Elysia</taxon>
    </lineage>
</organism>
<protein>
    <recommendedName>
        <fullName evidence="3">C2H2-type domain-containing protein</fullName>
    </recommendedName>
</protein>
<comment type="caution">
    <text evidence="1">The sequence shown here is derived from an EMBL/GenBank/DDBJ whole genome shotgun (WGS) entry which is preliminary data.</text>
</comment>
<dbReference type="Proteomes" id="UP000762676">
    <property type="component" value="Unassembled WGS sequence"/>
</dbReference>
<dbReference type="AlphaFoldDB" id="A0AAV4J9C8"/>
<dbReference type="EMBL" id="BMAT01010066">
    <property type="protein sequence ID" value="GFS19397.1"/>
    <property type="molecule type" value="Genomic_DNA"/>
</dbReference>
<gene>
    <name evidence="1" type="ORF">ElyMa_005031100</name>
</gene>
<name>A0AAV4J9C8_9GAST</name>
<evidence type="ECO:0000313" key="1">
    <source>
        <dbReference type="EMBL" id="GFS19397.1"/>
    </source>
</evidence>
<accession>A0AAV4J9C8</accession>
<evidence type="ECO:0000313" key="2">
    <source>
        <dbReference type="Proteomes" id="UP000762676"/>
    </source>
</evidence>
<proteinExistence type="predicted"/>
<evidence type="ECO:0008006" key="3">
    <source>
        <dbReference type="Google" id="ProtNLM"/>
    </source>
</evidence>